<dbReference type="EnsemblBacteria" id="AAO91109">
    <property type="protein sequence ID" value="AAO91109"/>
    <property type="gene ID" value="CBU_1613"/>
</dbReference>
<gene>
    <name evidence="1" type="ordered locus">CBU_1613</name>
</gene>
<sequence length="51" mass="6053">MKVIRYQCCNILTDSEFFSEENNYTSRLFLIESLGNFRDFVANSSSDFMLR</sequence>
<protein>
    <submittedName>
        <fullName evidence="1">Uncharacterized protein</fullName>
    </submittedName>
</protein>
<accession>Q83BA0</accession>
<dbReference type="GeneID" id="1209524"/>
<dbReference type="HOGENOM" id="CLU_3097890_0_0_6"/>
<reference evidence="1 2" key="1">
    <citation type="journal article" date="2003" name="Proc. Natl. Acad. Sci. U.S.A.">
        <title>Complete genome sequence of the Q-fever pathogen, Coxiella burnetii.</title>
        <authorList>
            <person name="Seshadri R."/>
            <person name="Paulsen I.T."/>
            <person name="Eisen J.A."/>
            <person name="Read T.D."/>
            <person name="Nelson K.E."/>
            <person name="Nelson W.C."/>
            <person name="Ward N.L."/>
            <person name="Tettelin H."/>
            <person name="Davidsen T.M."/>
            <person name="Beanan M.J."/>
            <person name="Deboy R.T."/>
            <person name="Daugherty S.C."/>
            <person name="Brinkac L.M."/>
            <person name="Madupu R."/>
            <person name="Dodson R.J."/>
            <person name="Khouri H.M."/>
            <person name="Lee K.H."/>
            <person name="Carty H.A."/>
            <person name="Scanlan D."/>
            <person name="Heinzen R.A."/>
            <person name="Thompson H.A."/>
            <person name="Samuel J.E."/>
            <person name="Fraser C.M."/>
            <person name="Heidelberg J.F."/>
        </authorList>
    </citation>
    <scope>NUCLEOTIDE SEQUENCE [LARGE SCALE GENOMIC DNA]</scope>
    <source>
        <strain evidence="2">RSA 493 / Nine Mile phase I</strain>
    </source>
</reference>
<dbReference type="KEGG" id="cbu:CBU_1613"/>
<organism evidence="1 2">
    <name type="scientific">Coxiella burnetii (strain RSA 493 / Nine Mile phase I)</name>
    <dbReference type="NCBI Taxonomy" id="227377"/>
    <lineage>
        <taxon>Bacteria</taxon>
        <taxon>Pseudomonadati</taxon>
        <taxon>Pseudomonadota</taxon>
        <taxon>Gammaproteobacteria</taxon>
        <taxon>Legionellales</taxon>
        <taxon>Coxiellaceae</taxon>
        <taxon>Coxiella</taxon>
    </lineage>
</organism>
<dbReference type="Proteomes" id="UP000002671">
    <property type="component" value="Chromosome"/>
</dbReference>
<dbReference type="EMBL" id="AE016828">
    <property type="protein sequence ID" value="AAO91109.1"/>
    <property type="molecule type" value="Genomic_DNA"/>
</dbReference>
<dbReference type="STRING" id="227377.CBU_1613"/>
<evidence type="ECO:0000313" key="1">
    <source>
        <dbReference type="EMBL" id="AAO91109.1"/>
    </source>
</evidence>
<keyword evidence="2" id="KW-1185">Reference proteome</keyword>
<name>Q83BA0_COXBU</name>
<dbReference type="RefSeq" id="WP_010958327.1">
    <property type="nucleotide sequence ID" value="NC_002971.4"/>
</dbReference>
<proteinExistence type="predicted"/>
<dbReference type="AlphaFoldDB" id="Q83BA0"/>
<reference evidence="1 2" key="2">
    <citation type="journal article" date="2009" name="Infect. Immun.">
        <title>Comparative genomics reveal extensive transposon-mediated genomic plasticity and diversity among potential effector proteins within the genus Coxiella.</title>
        <authorList>
            <person name="Beare P.A."/>
            <person name="Unsworth N."/>
            <person name="Andoh M."/>
            <person name="Voth D.E."/>
            <person name="Omsland A."/>
            <person name="Gilk S.D."/>
            <person name="Williams K.P."/>
            <person name="Sobral B.W."/>
            <person name="Kupko J.J.III."/>
            <person name="Porcella S.F."/>
            <person name="Samuel J.E."/>
            <person name="Heinzen R.A."/>
        </authorList>
    </citation>
    <scope>NUCLEOTIDE SEQUENCE [LARGE SCALE GENOMIC DNA]</scope>
    <source>
        <strain evidence="2">RSA 493 / Nine Mile phase I</strain>
    </source>
</reference>
<dbReference type="RefSeq" id="NP_820595.1">
    <property type="nucleotide sequence ID" value="NC_002971.4"/>
</dbReference>
<evidence type="ECO:0000313" key="2">
    <source>
        <dbReference type="Proteomes" id="UP000002671"/>
    </source>
</evidence>